<proteinExistence type="predicted"/>
<feature type="transmembrane region" description="Helical" evidence="2">
    <location>
        <begin position="121"/>
        <end position="142"/>
    </location>
</feature>
<name>A0A8A3PNP9_9HELO</name>
<feature type="transmembrane region" description="Helical" evidence="2">
    <location>
        <begin position="79"/>
        <end position="101"/>
    </location>
</feature>
<evidence type="ECO:0000256" key="2">
    <source>
        <dbReference type="SAM" id="Phobius"/>
    </source>
</evidence>
<dbReference type="Proteomes" id="UP000672032">
    <property type="component" value="Chromosome 7"/>
</dbReference>
<keyword evidence="4" id="KW-1185">Reference proteome</keyword>
<keyword evidence="2" id="KW-0472">Membrane</keyword>
<evidence type="ECO:0000256" key="1">
    <source>
        <dbReference type="SAM" id="MobiDB-lite"/>
    </source>
</evidence>
<organism evidence="3 4">
    <name type="scientific">Monilinia vaccinii-corymbosi</name>
    <dbReference type="NCBI Taxonomy" id="61207"/>
    <lineage>
        <taxon>Eukaryota</taxon>
        <taxon>Fungi</taxon>
        <taxon>Dikarya</taxon>
        <taxon>Ascomycota</taxon>
        <taxon>Pezizomycotina</taxon>
        <taxon>Leotiomycetes</taxon>
        <taxon>Helotiales</taxon>
        <taxon>Sclerotiniaceae</taxon>
        <taxon>Monilinia</taxon>
    </lineage>
</organism>
<reference evidence="3" key="1">
    <citation type="submission" date="2020-10" db="EMBL/GenBank/DDBJ databases">
        <title>Genome Sequence of Monilinia vaccinii-corymbosi Sheds Light on Mummy Berry Disease Infection of Blueberry and Mating Type.</title>
        <authorList>
            <person name="Yow A.G."/>
            <person name="Zhang Y."/>
            <person name="Bansal K."/>
            <person name="Eacker S.M."/>
            <person name="Sullivan S."/>
            <person name="Liachko I."/>
            <person name="Cubeta M.A."/>
            <person name="Rollins J.A."/>
            <person name="Ashrafi H."/>
        </authorList>
    </citation>
    <scope>NUCLEOTIDE SEQUENCE</scope>
    <source>
        <strain evidence="3">RL-1</strain>
    </source>
</reference>
<feature type="compositionally biased region" description="Polar residues" evidence="1">
    <location>
        <begin position="1"/>
        <end position="21"/>
    </location>
</feature>
<dbReference type="OrthoDB" id="3254104at2759"/>
<keyword evidence="2" id="KW-1133">Transmembrane helix</keyword>
<evidence type="ECO:0000313" key="4">
    <source>
        <dbReference type="Proteomes" id="UP000672032"/>
    </source>
</evidence>
<sequence>MQTQDKSQARAQINSYSTSQKPFRHALRNSNSAAVAGTSASVSARPTGLNRKTSLQTRYMHMLLSLDTIPRMHNIYISFFNWILLAGFVIFPGTFTSLQSLPHSDLPNSTTQHVLHAVKNIPLLWLAAFCCAVGSAGMLWLWHFHRHNYVWLLNKIFLPGCLNGAAGLMNTLVNVYSQQGGAWSVTAS</sequence>
<dbReference type="AlphaFoldDB" id="A0A8A3PNP9"/>
<keyword evidence="2" id="KW-0812">Transmembrane</keyword>
<gene>
    <name evidence="3" type="ORF">DSL72_006653</name>
</gene>
<evidence type="ECO:0000313" key="3">
    <source>
        <dbReference type="EMBL" id="QSZ36770.1"/>
    </source>
</evidence>
<protein>
    <submittedName>
        <fullName evidence="3">Uncharacterized protein</fullName>
    </submittedName>
</protein>
<feature type="region of interest" description="Disordered" evidence="1">
    <location>
        <begin position="1"/>
        <end position="23"/>
    </location>
</feature>
<dbReference type="EMBL" id="CP063411">
    <property type="protein sequence ID" value="QSZ36770.1"/>
    <property type="molecule type" value="Genomic_DNA"/>
</dbReference>
<accession>A0A8A3PNP9</accession>